<keyword evidence="11" id="KW-1185">Reference proteome</keyword>
<sequence>MSESSANPIPPAKEEETAPASTIEEAVAQAKRAFALRKFEQAVDHYATALEIMTKEKGDNAPEAADLYFSYGKALFENAVSQNAVLGKEEAEDSLIKDGSGEAGPSKGEGAPFLSFSGDGDEEDASGEPEEDAPVDLFAQAAKAHEEEEEEEKGGEEAAVDDGEPEDDFNAAWEVLDLARTLYSKQQDDDFVKLKLADTYIALGDVSLETENFDQAITDYTSSVTLKSQLLPFSSRQVAEAHYKLSIVLDLKSGKLDQTIEHAEKALQSVEARLAELRSALSGQAGTSTADDLTDPKGKGKAKASSAPLSKEELPQNMTKAQIESEIKELGELREDLALKVEELEASPSGETGGLSAPEIVAKSLDKELNAPASGSNAQSSGQVNDLTSTVVRKKKKATEGGDVTMSDGTNGAGKRKAEDEASSDAKKTKV</sequence>
<dbReference type="InParanoid" id="A0A0H2RTF8"/>
<keyword evidence="3" id="KW-0677">Repeat</keyword>
<feature type="region of interest" description="Disordered" evidence="8">
    <location>
        <begin position="88"/>
        <end position="165"/>
    </location>
</feature>
<dbReference type="OrthoDB" id="5587616at2759"/>
<reference evidence="10 11" key="1">
    <citation type="submission" date="2015-04" db="EMBL/GenBank/DDBJ databases">
        <title>Complete genome sequence of Schizopora paradoxa KUC8140, a cosmopolitan wood degrader in East Asia.</title>
        <authorList>
            <consortium name="DOE Joint Genome Institute"/>
            <person name="Min B."/>
            <person name="Park H."/>
            <person name="Jang Y."/>
            <person name="Kim J.-J."/>
            <person name="Kim K.H."/>
            <person name="Pangilinan J."/>
            <person name="Lipzen A."/>
            <person name="Riley R."/>
            <person name="Grigoriev I.V."/>
            <person name="Spatafora J.W."/>
            <person name="Choi I.-G."/>
        </authorList>
    </citation>
    <scope>NUCLEOTIDE SEQUENCE [LARGE SCALE GENOMIC DNA]</scope>
    <source>
        <strain evidence="10 11">KUC8140</strain>
    </source>
</reference>
<evidence type="ECO:0000256" key="6">
    <source>
        <dbReference type="PROSITE-ProRule" id="PRU00339"/>
    </source>
</evidence>
<evidence type="ECO:0000256" key="1">
    <source>
        <dbReference type="ARBA" id="ARBA00004123"/>
    </source>
</evidence>
<evidence type="ECO:0000256" key="4">
    <source>
        <dbReference type="ARBA" id="ARBA00022803"/>
    </source>
</evidence>
<evidence type="ECO:0000256" key="2">
    <source>
        <dbReference type="ARBA" id="ARBA00008402"/>
    </source>
</evidence>
<evidence type="ECO:0000256" key="8">
    <source>
        <dbReference type="SAM" id="MobiDB-lite"/>
    </source>
</evidence>
<keyword evidence="4 6" id="KW-0802">TPR repeat</keyword>
<protein>
    <recommendedName>
        <fullName evidence="9">Tetratricopeptide SHNi-TPR domain-containing protein</fullName>
    </recommendedName>
</protein>
<comment type="subcellular location">
    <subcellularLocation>
        <location evidence="1">Nucleus</location>
    </subcellularLocation>
</comment>
<dbReference type="SUPFAM" id="SSF48452">
    <property type="entry name" value="TPR-like"/>
    <property type="match status" value="1"/>
</dbReference>
<dbReference type="PROSITE" id="PS50005">
    <property type="entry name" value="TPR"/>
    <property type="match status" value="1"/>
</dbReference>
<feature type="compositionally biased region" description="Basic and acidic residues" evidence="8">
    <location>
        <begin position="416"/>
        <end position="431"/>
    </location>
</feature>
<dbReference type="PANTHER" id="PTHR15081:SF1">
    <property type="entry name" value="NUCLEAR AUTOANTIGENIC SPERM PROTEIN"/>
    <property type="match status" value="1"/>
</dbReference>
<dbReference type="InterPro" id="IPR051730">
    <property type="entry name" value="NASP-like"/>
</dbReference>
<dbReference type="AlphaFoldDB" id="A0A0H2RTF8"/>
<feature type="compositionally biased region" description="Acidic residues" evidence="8">
    <location>
        <begin position="119"/>
        <end position="134"/>
    </location>
</feature>
<keyword evidence="7" id="KW-0175">Coiled coil</keyword>
<feature type="domain" description="Tetratricopeptide SHNi-TPR" evidence="9">
    <location>
        <begin position="197"/>
        <end position="234"/>
    </location>
</feature>
<feature type="compositionally biased region" description="Polar residues" evidence="8">
    <location>
        <begin position="281"/>
        <end position="291"/>
    </location>
</feature>
<dbReference type="GO" id="GO:0006335">
    <property type="term" value="P:DNA replication-dependent chromatin assembly"/>
    <property type="evidence" value="ECO:0007669"/>
    <property type="project" value="TreeGrafter"/>
</dbReference>
<feature type="repeat" description="TPR" evidence="6">
    <location>
        <begin position="197"/>
        <end position="230"/>
    </location>
</feature>
<dbReference type="Gene3D" id="1.25.40.10">
    <property type="entry name" value="Tetratricopeptide repeat domain"/>
    <property type="match status" value="1"/>
</dbReference>
<dbReference type="GO" id="GO:0005654">
    <property type="term" value="C:nucleoplasm"/>
    <property type="evidence" value="ECO:0007669"/>
    <property type="project" value="TreeGrafter"/>
</dbReference>
<dbReference type="InterPro" id="IPR011990">
    <property type="entry name" value="TPR-like_helical_dom_sf"/>
</dbReference>
<accession>A0A0H2RTF8</accession>
<dbReference type="FunCoup" id="A0A0H2RTF8">
    <property type="interactions" value="33"/>
</dbReference>
<dbReference type="GO" id="GO:0042393">
    <property type="term" value="F:histone binding"/>
    <property type="evidence" value="ECO:0007669"/>
    <property type="project" value="TreeGrafter"/>
</dbReference>
<dbReference type="InterPro" id="IPR019544">
    <property type="entry name" value="Tetratricopeptide_SHNi-TPR_dom"/>
</dbReference>
<evidence type="ECO:0000256" key="7">
    <source>
        <dbReference type="SAM" id="Coils"/>
    </source>
</evidence>
<dbReference type="PANTHER" id="PTHR15081">
    <property type="entry name" value="NUCLEAR AUTOANTIGENIC SPERM PROTEIN NASP -RELATED"/>
    <property type="match status" value="1"/>
</dbReference>
<feature type="region of interest" description="Disordered" evidence="8">
    <location>
        <begin position="1"/>
        <end position="24"/>
    </location>
</feature>
<feature type="region of interest" description="Disordered" evidence="8">
    <location>
        <begin position="345"/>
        <end position="431"/>
    </location>
</feature>
<dbReference type="GO" id="GO:0034080">
    <property type="term" value="P:CENP-A containing chromatin assembly"/>
    <property type="evidence" value="ECO:0007669"/>
    <property type="project" value="TreeGrafter"/>
</dbReference>
<evidence type="ECO:0000313" key="10">
    <source>
        <dbReference type="EMBL" id="KLO12728.1"/>
    </source>
</evidence>
<dbReference type="Proteomes" id="UP000053477">
    <property type="component" value="Unassembled WGS sequence"/>
</dbReference>
<feature type="region of interest" description="Disordered" evidence="8">
    <location>
        <begin position="281"/>
        <end position="318"/>
    </location>
</feature>
<feature type="compositionally biased region" description="Acidic residues" evidence="8">
    <location>
        <begin position="147"/>
        <end position="165"/>
    </location>
</feature>
<feature type="coiled-coil region" evidence="7">
    <location>
        <begin position="253"/>
        <end position="280"/>
    </location>
</feature>
<feature type="compositionally biased region" description="Polar residues" evidence="8">
    <location>
        <begin position="373"/>
        <end position="391"/>
    </location>
</feature>
<name>A0A0H2RTF8_9AGAM</name>
<keyword evidence="5" id="KW-0539">Nucleus</keyword>
<comment type="similarity">
    <text evidence="2">Belongs to the NASP family.</text>
</comment>
<dbReference type="Pfam" id="PF10516">
    <property type="entry name" value="SHNi-TPR"/>
    <property type="match status" value="1"/>
</dbReference>
<evidence type="ECO:0000256" key="3">
    <source>
        <dbReference type="ARBA" id="ARBA00022737"/>
    </source>
</evidence>
<evidence type="ECO:0000256" key="5">
    <source>
        <dbReference type="ARBA" id="ARBA00023242"/>
    </source>
</evidence>
<dbReference type="STRING" id="27342.A0A0H2RTF8"/>
<gene>
    <name evidence="10" type="ORF">SCHPADRAFT_904877</name>
</gene>
<evidence type="ECO:0000259" key="9">
    <source>
        <dbReference type="Pfam" id="PF10516"/>
    </source>
</evidence>
<organism evidence="10 11">
    <name type="scientific">Schizopora paradoxa</name>
    <dbReference type="NCBI Taxonomy" id="27342"/>
    <lineage>
        <taxon>Eukaryota</taxon>
        <taxon>Fungi</taxon>
        <taxon>Dikarya</taxon>
        <taxon>Basidiomycota</taxon>
        <taxon>Agaricomycotina</taxon>
        <taxon>Agaricomycetes</taxon>
        <taxon>Hymenochaetales</taxon>
        <taxon>Schizoporaceae</taxon>
        <taxon>Schizopora</taxon>
    </lineage>
</organism>
<evidence type="ECO:0000313" key="11">
    <source>
        <dbReference type="Proteomes" id="UP000053477"/>
    </source>
</evidence>
<dbReference type="InterPro" id="IPR019734">
    <property type="entry name" value="TPR_rpt"/>
</dbReference>
<proteinExistence type="inferred from homology"/>
<dbReference type="EMBL" id="KQ085972">
    <property type="protein sequence ID" value="KLO12728.1"/>
    <property type="molecule type" value="Genomic_DNA"/>
</dbReference>